<proteinExistence type="predicted"/>
<keyword evidence="1" id="KW-1133">Transmembrane helix</keyword>
<evidence type="ECO:0000313" key="2">
    <source>
        <dbReference type="EMBL" id="RPB07184.1"/>
    </source>
</evidence>
<reference evidence="2 3" key="1">
    <citation type="journal article" date="2018" name="Nat. Ecol. Evol.">
        <title>Pezizomycetes genomes reveal the molecular basis of ectomycorrhizal truffle lifestyle.</title>
        <authorList>
            <person name="Murat C."/>
            <person name="Payen T."/>
            <person name="Noel B."/>
            <person name="Kuo A."/>
            <person name="Morin E."/>
            <person name="Chen J."/>
            <person name="Kohler A."/>
            <person name="Krizsan K."/>
            <person name="Balestrini R."/>
            <person name="Da Silva C."/>
            <person name="Montanini B."/>
            <person name="Hainaut M."/>
            <person name="Levati E."/>
            <person name="Barry K.W."/>
            <person name="Belfiori B."/>
            <person name="Cichocki N."/>
            <person name="Clum A."/>
            <person name="Dockter R.B."/>
            <person name="Fauchery L."/>
            <person name="Guy J."/>
            <person name="Iotti M."/>
            <person name="Le Tacon F."/>
            <person name="Lindquist E.A."/>
            <person name="Lipzen A."/>
            <person name="Malagnac F."/>
            <person name="Mello A."/>
            <person name="Molinier V."/>
            <person name="Miyauchi S."/>
            <person name="Poulain J."/>
            <person name="Riccioni C."/>
            <person name="Rubini A."/>
            <person name="Sitrit Y."/>
            <person name="Splivallo R."/>
            <person name="Traeger S."/>
            <person name="Wang M."/>
            <person name="Zifcakova L."/>
            <person name="Wipf D."/>
            <person name="Zambonelli A."/>
            <person name="Paolocci F."/>
            <person name="Nowrousian M."/>
            <person name="Ottonello S."/>
            <person name="Baldrian P."/>
            <person name="Spatafora J.W."/>
            <person name="Henrissat B."/>
            <person name="Nagy L.G."/>
            <person name="Aury J.M."/>
            <person name="Wincker P."/>
            <person name="Grigoriev I.V."/>
            <person name="Bonfante P."/>
            <person name="Martin F.M."/>
        </authorList>
    </citation>
    <scope>NUCLEOTIDE SEQUENCE [LARGE SCALE GENOMIC DNA]</scope>
    <source>
        <strain evidence="2 3">CCBAS932</strain>
    </source>
</reference>
<protein>
    <submittedName>
        <fullName evidence="2">Uncharacterized protein</fullName>
    </submittedName>
</protein>
<keyword evidence="3" id="KW-1185">Reference proteome</keyword>
<dbReference type="InParanoid" id="A0A3N4K9I5"/>
<keyword evidence="1" id="KW-0472">Membrane</keyword>
<keyword evidence="1" id="KW-0812">Transmembrane</keyword>
<dbReference type="EMBL" id="ML119192">
    <property type="protein sequence ID" value="RPB07184.1"/>
    <property type="molecule type" value="Genomic_DNA"/>
</dbReference>
<dbReference type="Proteomes" id="UP000277580">
    <property type="component" value="Unassembled WGS sequence"/>
</dbReference>
<feature type="transmembrane region" description="Helical" evidence="1">
    <location>
        <begin position="21"/>
        <end position="45"/>
    </location>
</feature>
<evidence type="ECO:0000256" key="1">
    <source>
        <dbReference type="SAM" id="Phobius"/>
    </source>
</evidence>
<dbReference type="AlphaFoldDB" id="A0A3N4K9I5"/>
<accession>A0A3N4K9I5</accession>
<organism evidence="2 3">
    <name type="scientific">Morchella conica CCBAS932</name>
    <dbReference type="NCBI Taxonomy" id="1392247"/>
    <lineage>
        <taxon>Eukaryota</taxon>
        <taxon>Fungi</taxon>
        <taxon>Dikarya</taxon>
        <taxon>Ascomycota</taxon>
        <taxon>Pezizomycotina</taxon>
        <taxon>Pezizomycetes</taxon>
        <taxon>Pezizales</taxon>
        <taxon>Morchellaceae</taxon>
        <taxon>Morchella</taxon>
    </lineage>
</organism>
<dbReference type="OrthoDB" id="10282845at2759"/>
<name>A0A3N4K9I5_9PEZI</name>
<evidence type="ECO:0000313" key="3">
    <source>
        <dbReference type="Proteomes" id="UP000277580"/>
    </source>
</evidence>
<gene>
    <name evidence="2" type="ORF">P167DRAFT_579535</name>
</gene>
<sequence>MSSRPPKLSADEIRKAQGETELFQILLTLLASMLSIGVATVIVLYGDTILHTVPLGLFAVIETDGGEREKEGVMIRGSSKRIEGKIRTVA</sequence>